<dbReference type="EMBL" id="WKKV01000008">
    <property type="protein sequence ID" value="MSE03548.1"/>
    <property type="molecule type" value="Genomic_DNA"/>
</dbReference>
<dbReference type="InterPro" id="IPR002938">
    <property type="entry name" value="FAD-bd"/>
</dbReference>
<dbReference type="NCBIfam" id="NF005313">
    <property type="entry name" value="PRK06847.1"/>
    <property type="match status" value="1"/>
</dbReference>
<dbReference type="PRINTS" id="PR00420">
    <property type="entry name" value="RNGMNOXGNASE"/>
</dbReference>
<dbReference type="Pfam" id="PF01494">
    <property type="entry name" value="FAD_binding_3"/>
    <property type="match status" value="1"/>
</dbReference>
<keyword evidence="2" id="KW-0503">Monooxygenase</keyword>
<sequence>MNHEVKKIIIAGGGIGGLSAAISLGRAGFEVTLCEAASDMRKSGAGILQPQNALRVLREIGVYDECCQHGFQTDWLKQHDENGTLQFKVSEAFLDDSLPGRNNILRQTLNDILSKHAEAAGVTILPGKKVVSYEETADEITVHCGDGTAMTADILAGFDGIRSAVRNHMLQREVKTEYLGMGAHRFYISFPEPVFHDSTLMYKKGQTQVGVVPLSEKTGYVFIIRPYDADFRDDEDTRFERVRDLLRGIPGVKFVTENMSKEYPVLFHKIEQMAVKEPWHRGRVVLGGDAVHAGAPTLAQGAAMAIEDAIVLSEELQKHENHETACQAYFERRAERALQVQNLSSEIVRREIKGTPGVQDIIGECYRLLKEPY</sequence>
<evidence type="ECO:0000256" key="1">
    <source>
        <dbReference type="ARBA" id="ARBA00023002"/>
    </source>
</evidence>
<dbReference type="RefSeq" id="WP_003155685.1">
    <property type="nucleotide sequence ID" value="NZ_BPWC01000005.1"/>
</dbReference>
<dbReference type="PANTHER" id="PTHR13789:SF309">
    <property type="entry name" value="PUTATIVE (AFU_ORTHOLOGUE AFUA_6G14510)-RELATED"/>
    <property type="match status" value="1"/>
</dbReference>
<dbReference type="SUPFAM" id="SSF51905">
    <property type="entry name" value="FAD/NAD(P)-binding domain"/>
    <property type="match status" value="1"/>
</dbReference>
<dbReference type="InterPro" id="IPR050493">
    <property type="entry name" value="FAD-dep_Monooxygenase_BioMet"/>
</dbReference>
<dbReference type="InterPro" id="IPR036188">
    <property type="entry name" value="FAD/NAD-bd_sf"/>
</dbReference>
<name>A0A6A8LI54_BACVE</name>
<gene>
    <name evidence="4" type="ORF">GKC39_15965</name>
</gene>
<dbReference type="GO" id="GO:0071949">
    <property type="term" value="F:FAD binding"/>
    <property type="evidence" value="ECO:0007669"/>
    <property type="project" value="InterPro"/>
</dbReference>
<dbReference type="AlphaFoldDB" id="A0A6A8LI54"/>
<proteinExistence type="predicted"/>
<accession>A0A6A8LI54</accession>
<evidence type="ECO:0000313" key="4">
    <source>
        <dbReference type="EMBL" id="MSE03548.1"/>
    </source>
</evidence>
<dbReference type="PANTHER" id="PTHR13789">
    <property type="entry name" value="MONOOXYGENASE"/>
    <property type="match status" value="1"/>
</dbReference>
<evidence type="ECO:0000259" key="3">
    <source>
        <dbReference type="Pfam" id="PF01494"/>
    </source>
</evidence>
<dbReference type="GO" id="GO:0004497">
    <property type="term" value="F:monooxygenase activity"/>
    <property type="evidence" value="ECO:0007669"/>
    <property type="project" value="UniProtKB-KW"/>
</dbReference>
<feature type="domain" description="FAD-binding" evidence="3">
    <location>
        <begin position="7"/>
        <end position="340"/>
    </location>
</feature>
<reference evidence="4" key="1">
    <citation type="submission" date="2019-11" db="EMBL/GenBank/DDBJ databases">
        <title>Draft Genome Sequence of Plant Growth-Promoting Rhizosphere-Associated Bacteria.</title>
        <authorList>
            <person name="Vasilyev I.Y."/>
            <person name="Radchenko V."/>
            <person name="Ilnitskaya E.V."/>
        </authorList>
    </citation>
    <scope>NUCLEOTIDE SEQUENCE</scope>
    <source>
        <strain evidence="4">VRA_517_n</strain>
    </source>
</reference>
<organism evidence="4">
    <name type="scientific">Bacillus velezensis</name>
    <dbReference type="NCBI Taxonomy" id="492670"/>
    <lineage>
        <taxon>Bacteria</taxon>
        <taxon>Bacillati</taxon>
        <taxon>Bacillota</taxon>
        <taxon>Bacilli</taxon>
        <taxon>Bacillales</taxon>
        <taxon>Bacillaceae</taxon>
        <taxon>Bacillus</taxon>
        <taxon>Bacillus amyloliquefaciens group</taxon>
    </lineage>
</organism>
<protein>
    <submittedName>
        <fullName evidence="4">Oxidoreductase</fullName>
    </submittedName>
</protein>
<dbReference type="Gene3D" id="3.50.50.60">
    <property type="entry name" value="FAD/NAD(P)-binding domain"/>
    <property type="match status" value="1"/>
</dbReference>
<keyword evidence="1" id="KW-0560">Oxidoreductase</keyword>
<comment type="caution">
    <text evidence="4">The sequence shown here is derived from an EMBL/GenBank/DDBJ whole genome shotgun (WGS) entry which is preliminary data.</text>
</comment>
<evidence type="ECO:0000256" key="2">
    <source>
        <dbReference type="ARBA" id="ARBA00023033"/>
    </source>
</evidence>